<evidence type="ECO:0000256" key="2">
    <source>
        <dbReference type="SAM" id="Phobius"/>
    </source>
</evidence>
<feature type="transmembrane region" description="Helical" evidence="2">
    <location>
        <begin position="119"/>
        <end position="140"/>
    </location>
</feature>
<dbReference type="EMBL" id="JAUIQD010000007">
    <property type="protein sequence ID" value="KAK3343429.1"/>
    <property type="molecule type" value="Genomic_DNA"/>
</dbReference>
<dbReference type="Proteomes" id="UP001275084">
    <property type="component" value="Unassembled WGS sequence"/>
</dbReference>
<keyword evidence="4" id="KW-1185">Reference proteome</keyword>
<proteinExistence type="predicted"/>
<evidence type="ECO:0000313" key="3">
    <source>
        <dbReference type="EMBL" id="KAK3343429.1"/>
    </source>
</evidence>
<feature type="transmembrane region" description="Helical" evidence="2">
    <location>
        <begin position="257"/>
        <end position="278"/>
    </location>
</feature>
<feature type="transmembrane region" description="Helical" evidence="2">
    <location>
        <begin position="177"/>
        <end position="195"/>
    </location>
</feature>
<gene>
    <name evidence="3" type="ORF">B0T25DRAFT_614461</name>
</gene>
<evidence type="ECO:0000313" key="4">
    <source>
        <dbReference type="Proteomes" id="UP001275084"/>
    </source>
</evidence>
<organism evidence="3 4">
    <name type="scientific">Lasiosphaeria hispida</name>
    <dbReference type="NCBI Taxonomy" id="260671"/>
    <lineage>
        <taxon>Eukaryota</taxon>
        <taxon>Fungi</taxon>
        <taxon>Dikarya</taxon>
        <taxon>Ascomycota</taxon>
        <taxon>Pezizomycotina</taxon>
        <taxon>Sordariomycetes</taxon>
        <taxon>Sordariomycetidae</taxon>
        <taxon>Sordariales</taxon>
        <taxon>Lasiosphaeriaceae</taxon>
        <taxon>Lasiosphaeria</taxon>
    </lineage>
</organism>
<feature type="transmembrane region" description="Helical" evidence="2">
    <location>
        <begin position="82"/>
        <end position="107"/>
    </location>
</feature>
<protein>
    <submittedName>
        <fullName evidence="3">Uncharacterized protein</fullName>
    </submittedName>
</protein>
<sequence length="698" mass="78312">MQGLWGIQTRANPHGGAWGLGLVVWDSLVLVCLACCTTYCMIRRSKHWEMLSVLHAGMVLLTAWFFFHCIDLIIHLERARVAYGYIVVPALFDILRTLSDITVVAGLRLAARRRRQRAVLSLPLHDSLVGIAIFIALLWFLGLYQIGLNFSLCFVWLGFADLQTIRSIATARSGFDVAFAAVNFFAAMVLCITLWDDIQETVPFKHPEATLPAKQRLKQSEPPLVLATLTLLVRSFIELVAVGEIDRNPRHLGNIIVARDVCYGLFSAVFFILAAVAMPTRSHIDPWEEDEKEGERRDLAAREKTRADRELVEERLEKWVEEFEQRVLGRLAEVTRGGKMAPDLGRVVDEVWEGLEEKGEGDVERMLRAEQVVVVDRTKARFKDWRPIFKREDSKMAKGREEEDEQLSRLHSELRCGRLGAQESLELHDIDEQTYRFKTRMIDTAQLMRYIQAAAQPGDGRLVLGVTKKYGDGQVFGVSGKQDRNGTLTMRDIALGASMLDYADNLLAARPMHPLECPDQVIWRGLSPGLRALVEKPVPGGPSLYSLWFKAVRSVEFMDAQKKVLVTLQLDAAERVNSKSESASCAAWIPWLCGQRRKTKSEEIQPQKTTSTEVPCTPRSDLGYVDPLRCHPPASEVSNGVADSKDPPAEEEFPKEAEEAFMARMQAQQGSVGGLEFVIATEPGLQVDQRIELSSGSK</sequence>
<dbReference type="AlphaFoldDB" id="A0AAJ0H7W5"/>
<feature type="transmembrane region" description="Helical" evidence="2">
    <location>
        <begin position="20"/>
        <end position="42"/>
    </location>
</feature>
<keyword evidence="2" id="KW-0812">Transmembrane</keyword>
<accession>A0AAJ0H7W5</accession>
<feature type="compositionally biased region" description="Basic and acidic residues" evidence="1">
    <location>
        <begin position="643"/>
        <end position="657"/>
    </location>
</feature>
<feature type="region of interest" description="Disordered" evidence="1">
    <location>
        <begin position="599"/>
        <end position="657"/>
    </location>
</feature>
<feature type="transmembrane region" description="Helical" evidence="2">
    <location>
        <begin position="54"/>
        <end position="76"/>
    </location>
</feature>
<comment type="caution">
    <text evidence="3">The sequence shown here is derived from an EMBL/GenBank/DDBJ whole genome shotgun (WGS) entry which is preliminary data.</text>
</comment>
<keyword evidence="2" id="KW-0472">Membrane</keyword>
<name>A0AAJ0H7W5_9PEZI</name>
<reference evidence="3" key="2">
    <citation type="submission" date="2023-06" db="EMBL/GenBank/DDBJ databases">
        <authorList>
            <consortium name="Lawrence Berkeley National Laboratory"/>
            <person name="Haridas S."/>
            <person name="Hensen N."/>
            <person name="Bonometti L."/>
            <person name="Westerberg I."/>
            <person name="Brannstrom I.O."/>
            <person name="Guillou S."/>
            <person name="Cros-Aarteil S."/>
            <person name="Calhoun S."/>
            <person name="Kuo A."/>
            <person name="Mondo S."/>
            <person name="Pangilinan J."/>
            <person name="Riley R."/>
            <person name="Labutti K."/>
            <person name="Andreopoulos B."/>
            <person name="Lipzen A."/>
            <person name="Chen C."/>
            <person name="Yanf M."/>
            <person name="Daum C."/>
            <person name="Ng V."/>
            <person name="Clum A."/>
            <person name="Steindorff A."/>
            <person name="Ohm R."/>
            <person name="Martin F."/>
            <person name="Silar P."/>
            <person name="Natvig D."/>
            <person name="Lalanne C."/>
            <person name="Gautier V."/>
            <person name="Ament-Velasquez S.L."/>
            <person name="Kruys A."/>
            <person name="Hutchinson M.I."/>
            <person name="Powell A.J."/>
            <person name="Barry K."/>
            <person name="Miller A.N."/>
            <person name="Grigoriev I.V."/>
            <person name="Debuchy R."/>
            <person name="Gladieux P."/>
            <person name="Thoren M.H."/>
            <person name="Johannesson H."/>
        </authorList>
    </citation>
    <scope>NUCLEOTIDE SEQUENCE</scope>
    <source>
        <strain evidence="3">CBS 955.72</strain>
    </source>
</reference>
<evidence type="ECO:0000256" key="1">
    <source>
        <dbReference type="SAM" id="MobiDB-lite"/>
    </source>
</evidence>
<keyword evidence="2" id="KW-1133">Transmembrane helix</keyword>
<reference evidence="3" key="1">
    <citation type="journal article" date="2023" name="Mol. Phylogenet. Evol.">
        <title>Genome-scale phylogeny and comparative genomics of the fungal order Sordariales.</title>
        <authorList>
            <person name="Hensen N."/>
            <person name="Bonometti L."/>
            <person name="Westerberg I."/>
            <person name="Brannstrom I.O."/>
            <person name="Guillou S."/>
            <person name="Cros-Aarteil S."/>
            <person name="Calhoun S."/>
            <person name="Haridas S."/>
            <person name="Kuo A."/>
            <person name="Mondo S."/>
            <person name="Pangilinan J."/>
            <person name="Riley R."/>
            <person name="LaButti K."/>
            <person name="Andreopoulos B."/>
            <person name="Lipzen A."/>
            <person name="Chen C."/>
            <person name="Yan M."/>
            <person name="Daum C."/>
            <person name="Ng V."/>
            <person name="Clum A."/>
            <person name="Steindorff A."/>
            <person name="Ohm R.A."/>
            <person name="Martin F."/>
            <person name="Silar P."/>
            <person name="Natvig D.O."/>
            <person name="Lalanne C."/>
            <person name="Gautier V."/>
            <person name="Ament-Velasquez S.L."/>
            <person name="Kruys A."/>
            <person name="Hutchinson M.I."/>
            <person name="Powell A.J."/>
            <person name="Barry K."/>
            <person name="Miller A.N."/>
            <person name="Grigoriev I.V."/>
            <person name="Debuchy R."/>
            <person name="Gladieux P."/>
            <person name="Hiltunen Thoren M."/>
            <person name="Johannesson H."/>
        </authorList>
    </citation>
    <scope>NUCLEOTIDE SEQUENCE</scope>
    <source>
        <strain evidence="3">CBS 955.72</strain>
    </source>
</reference>